<keyword evidence="2" id="KW-1185">Reference proteome</keyword>
<gene>
    <name evidence="1" type="ORF">AB0D95_15450</name>
</gene>
<dbReference type="EMBL" id="JBEZNA010000031">
    <property type="protein sequence ID" value="MEU9578634.1"/>
    <property type="molecule type" value="Genomic_DNA"/>
</dbReference>
<proteinExistence type="predicted"/>
<sequence length="76" mass="8107">MGAAVRVALCLLWWWAALRLALAPRAFGAVEAGVVIAGWSISLLPVHCVAKERATGVVVATGRWVRALRGRRAEDG</sequence>
<comment type="caution">
    <text evidence="1">The sequence shown here is derived from an EMBL/GenBank/DDBJ whole genome shotgun (WGS) entry which is preliminary data.</text>
</comment>
<dbReference type="Proteomes" id="UP001551584">
    <property type="component" value="Unassembled WGS sequence"/>
</dbReference>
<accession>A0ABV3ER41</accession>
<name>A0ABV3ER41_9ACTN</name>
<protein>
    <recommendedName>
        <fullName evidence="3">Secreted protein</fullName>
    </recommendedName>
</protein>
<reference evidence="1 2" key="1">
    <citation type="submission" date="2024-06" db="EMBL/GenBank/DDBJ databases">
        <title>The Natural Products Discovery Center: Release of the First 8490 Sequenced Strains for Exploring Actinobacteria Biosynthetic Diversity.</title>
        <authorList>
            <person name="Kalkreuter E."/>
            <person name="Kautsar S.A."/>
            <person name="Yang D."/>
            <person name="Bader C.D."/>
            <person name="Teijaro C.N."/>
            <person name="Fluegel L."/>
            <person name="Davis C.M."/>
            <person name="Simpson J.R."/>
            <person name="Lauterbach L."/>
            <person name="Steele A.D."/>
            <person name="Gui C."/>
            <person name="Meng S."/>
            <person name="Li G."/>
            <person name="Viehrig K."/>
            <person name="Ye F."/>
            <person name="Su P."/>
            <person name="Kiefer A.F."/>
            <person name="Nichols A."/>
            <person name="Cepeda A.J."/>
            <person name="Yan W."/>
            <person name="Fan B."/>
            <person name="Jiang Y."/>
            <person name="Adhikari A."/>
            <person name="Zheng C.-J."/>
            <person name="Schuster L."/>
            <person name="Cowan T.M."/>
            <person name="Smanski M.J."/>
            <person name="Chevrette M.G."/>
            <person name="De Carvalho L.P.S."/>
            <person name="Shen B."/>
        </authorList>
    </citation>
    <scope>NUCLEOTIDE SEQUENCE [LARGE SCALE GENOMIC DNA]</scope>
    <source>
        <strain evidence="1 2">NPDC048117</strain>
    </source>
</reference>
<evidence type="ECO:0008006" key="3">
    <source>
        <dbReference type="Google" id="ProtNLM"/>
    </source>
</evidence>
<evidence type="ECO:0000313" key="2">
    <source>
        <dbReference type="Proteomes" id="UP001551584"/>
    </source>
</evidence>
<dbReference type="RefSeq" id="WP_166020865.1">
    <property type="nucleotide sequence ID" value="NZ_JBEZNA010000031.1"/>
</dbReference>
<evidence type="ECO:0000313" key="1">
    <source>
        <dbReference type="EMBL" id="MEU9578634.1"/>
    </source>
</evidence>
<organism evidence="1 2">
    <name type="scientific">Streptomyces chilikensis</name>
    <dbReference type="NCBI Taxonomy" id="1194079"/>
    <lineage>
        <taxon>Bacteria</taxon>
        <taxon>Bacillati</taxon>
        <taxon>Actinomycetota</taxon>
        <taxon>Actinomycetes</taxon>
        <taxon>Kitasatosporales</taxon>
        <taxon>Streptomycetaceae</taxon>
        <taxon>Streptomyces</taxon>
    </lineage>
</organism>